<proteinExistence type="predicted"/>
<evidence type="ECO:0000313" key="2">
    <source>
        <dbReference type="Proteomes" id="UP001186974"/>
    </source>
</evidence>
<reference evidence="1" key="1">
    <citation type="submission" date="2024-09" db="EMBL/GenBank/DDBJ databases">
        <title>Black Yeasts Isolated from many extreme environments.</title>
        <authorList>
            <person name="Coleine C."/>
            <person name="Stajich J.E."/>
            <person name="Selbmann L."/>
        </authorList>
    </citation>
    <scope>NUCLEOTIDE SEQUENCE</scope>
    <source>
        <strain evidence="1">CCFEE 5737</strain>
    </source>
</reference>
<dbReference type="Proteomes" id="UP001186974">
    <property type="component" value="Unassembled WGS sequence"/>
</dbReference>
<accession>A0ACC3DYE8</accession>
<evidence type="ECO:0000313" key="1">
    <source>
        <dbReference type="EMBL" id="KAK3081764.1"/>
    </source>
</evidence>
<organism evidence="1 2">
    <name type="scientific">Coniosporium uncinatum</name>
    <dbReference type="NCBI Taxonomy" id="93489"/>
    <lineage>
        <taxon>Eukaryota</taxon>
        <taxon>Fungi</taxon>
        <taxon>Dikarya</taxon>
        <taxon>Ascomycota</taxon>
        <taxon>Pezizomycotina</taxon>
        <taxon>Dothideomycetes</taxon>
        <taxon>Dothideomycetes incertae sedis</taxon>
        <taxon>Coniosporium</taxon>
    </lineage>
</organism>
<dbReference type="EMBL" id="JAWDJW010000071">
    <property type="protein sequence ID" value="KAK3081764.1"/>
    <property type="molecule type" value="Genomic_DNA"/>
</dbReference>
<sequence length="165" mass="18502">MWSRLFAWDSRKQEWNPEIFGEVTASGILPFRDLWHWFVRNETKAAAECMRRYLAITSPLITITQSQPVSSLVAGNLVHDRDLIGPGFIAALEISRLATFANPAWMNNGISGPPKTHFTLQIPVIDPGAAKYRGGQREILIKRLTNSCYYVCFLACGTALSVEMD</sequence>
<name>A0ACC3DYE8_9PEZI</name>
<gene>
    <name evidence="1" type="ORF">LTS18_002991</name>
</gene>
<keyword evidence="2" id="KW-1185">Reference proteome</keyword>
<comment type="caution">
    <text evidence="1">The sequence shown here is derived from an EMBL/GenBank/DDBJ whole genome shotgun (WGS) entry which is preliminary data.</text>
</comment>
<protein>
    <submittedName>
        <fullName evidence="1">Uncharacterized protein</fullName>
    </submittedName>
</protein>